<evidence type="ECO:0000313" key="1">
    <source>
        <dbReference type="EMBL" id="KAJ7413976.1"/>
    </source>
</evidence>
<dbReference type="Proteomes" id="UP001145742">
    <property type="component" value="Unassembled WGS sequence"/>
</dbReference>
<proteinExistence type="predicted"/>
<accession>A0ABQ9D779</accession>
<organism evidence="1 2">
    <name type="scientific">Willisornis vidua</name>
    <name type="common">Xingu scale-backed antbird</name>
    <dbReference type="NCBI Taxonomy" id="1566151"/>
    <lineage>
        <taxon>Eukaryota</taxon>
        <taxon>Metazoa</taxon>
        <taxon>Chordata</taxon>
        <taxon>Craniata</taxon>
        <taxon>Vertebrata</taxon>
        <taxon>Euteleostomi</taxon>
        <taxon>Archelosauria</taxon>
        <taxon>Archosauria</taxon>
        <taxon>Dinosauria</taxon>
        <taxon>Saurischia</taxon>
        <taxon>Theropoda</taxon>
        <taxon>Coelurosauria</taxon>
        <taxon>Aves</taxon>
        <taxon>Neognathae</taxon>
        <taxon>Neoaves</taxon>
        <taxon>Telluraves</taxon>
        <taxon>Australaves</taxon>
        <taxon>Passeriformes</taxon>
        <taxon>Thamnophilidae</taxon>
        <taxon>Willisornis</taxon>
    </lineage>
</organism>
<protein>
    <submittedName>
        <fullName evidence="1">Uncharacterized protein</fullName>
    </submittedName>
</protein>
<name>A0ABQ9D779_9PASS</name>
<gene>
    <name evidence="1" type="ORF">WISP_87059</name>
</gene>
<keyword evidence="2" id="KW-1185">Reference proteome</keyword>
<reference evidence="1" key="1">
    <citation type="submission" date="2019-10" db="EMBL/GenBank/DDBJ databases">
        <authorList>
            <person name="Soares A.E.R."/>
            <person name="Aleixo A."/>
            <person name="Schneider P."/>
            <person name="Miyaki C.Y."/>
            <person name="Schneider M.P."/>
            <person name="Mello C."/>
            <person name="Vasconcelos A.T.R."/>
        </authorList>
    </citation>
    <scope>NUCLEOTIDE SEQUENCE</scope>
    <source>
        <tissue evidence="1">Muscle</tissue>
    </source>
</reference>
<sequence length="208" mass="22389">MPDGSLRDLPLAKAVPASSCGGASGITLVRSEKKLLHNTQRGVRACERSNPSDTEVSAEIPLQPAVQTMRRQAVSCSMWRFKMEQNPTAAHEEPHAGAGGCPKDDSDPMGRPCWNSLLLAAAVAQVGRGGHAGAGLLVGLVNPWESCWSSLYLKFSILKGHMLEQFVKNCSPLEGLRLDRVMEDCFLWHKPHTGGKGVQGGRSSTDNM</sequence>
<dbReference type="EMBL" id="WHWB01034091">
    <property type="protein sequence ID" value="KAJ7413976.1"/>
    <property type="molecule type" value="Genomic_DNA"/>
</dbReference>
<evidence type="ECO:0000313" key="2">
    <source>
        <dbReference type="Proteomes" id="UP001145742"/>
    </source>
</evidence>
<comment type="caution">
    <text evidence="1">The sequence shown here is derived from an EMBL/GenBank/DDBJ whole genome shotgun (WGS) entry which is preliminary data.</text>
</comment>